<dbReference type="SMART" id="SM00826">
    <property type="entry name" value="PKS_DH"/>
    <property type="match status" value="1"/>
</dbReference>
<dbReference type="SMART" id="SM00822">
    <property type="entry name" value="PKS_KR"/>
    <property type="match status" value="1"/>
</dbReference>
<dbReference type="CDD" id="cd19532">
    <property type="entry name" value="C_PKS-NRPS"/>
    <property type="match status" value="1"/>
</dbReference>
<dbReference type="SUPFAM" id="SSF52777">
    <property type="entry name" value="CoA-dependent acyltransferases"/>
    <property type="match status" value="2"/>
</dbReference>
<keyword evidence="6" id="KW-0677">Repeat</keyword>
<dbReference type="InterPro" id="IPR014030">
    <property type="entry name" value="Ketoacyl_synth_N"/>
</dbReference>
<evidence type="ECO:0000256" key="1">
    <source>
        <dbReference type="ARBA" id="ARBA00022450"/>
    </source>
</evidence>
<dbReference type="InterPro" id="IPR000873">
    <property type="entry name" value="AMP-dep_synth/lig_dom"/>
</dbReference>
<dbReference type="InterPro" id="IPR020845">
    <property type="entry name" value="AMP-binding_CS"/>
</dbReference>
<dbReference type="InterPro" id="IPR036736">
    <property type="entry name" value="ACP-like_sf"/>
</dbReference>
<evidence type="ECO:0000256" key="3">
    <source>
        <dbReference type="ARBA" id="ARBA00022598"/>
    </source>
</evidence>
<dbReference type="PANTHER" id="PTHR43775">
    <property type="entry name" value="FATTY ACID SYNTHASE"/>
    <property type="match status" value="1"/>
</dbReference>
<dbReference type="Pfam" id="PF21089">
    <property type="entry name" value="PKS_DH_N"/>
    <property type="match status" value="1"/>
</dbReference>
<reference evidence="15" key="2">
    <citation type="submission" date="2019-10" db="EMBL/GenBank/DDBJ databases">
        <authorList>
            <consortium name="NCBI Genome Project"/>
        </authorList>
    </citation>
    <scope>NUCLEOTIDE SEQUENCE</scope>
    <source>
        <strain evidence="15">NI907</strain>
    </source>
</reference>
<dbReference type="SUPFAM" id="SSF53901">
    <property type="entry name" value="Thiolase-like"/>
    <property type="match status" value="1"/>
</dbReference>
<dbReference type="KEGG" id="pgri:PgNI_10629"/>
<dbReference type="GO" id="GO:0004312">
    <property type="term" value="F:fatty acid synthase activity"/>
    <property type="evidence" value="ECO:0007669"/>
    <property type="project" value="TreeGrafter"/>
</dbReference>
<dbReference type="SUPFAM" id="SSF56801">
    <property type="entry name" value="Acetyl-CoA synthetase-like"/>
    <property type="match status" value="1"/>
</dbReference>
<dbReference type="Gene3D" id="3.30.559.10">
    <property type="entry name" value="Chloramphenicol acetyltransferase-like domain"/>
    <property type="match status" value="1"/>
</dbReference>
<dbReference type="InterPro" id="IPR016035">
    <property type="entry name" value="Acyl_Trfase/lysoPLipase"/>
</dbReference>
<dbReference type="Pfam" id="PF00668">
    <property type="entry name" value="Condensation"/>
    <property type="match status" value="1"/>
</dbReference>
<dbReference type="SUPFAM" id="SSF47336">
    <property type="entry name" value="ACP-like"/>
    <property type="match status" value="2"/>
</dbReference>
<accession>A0A6P8AZK9</accession>
<dbReference type="GO" id="GO:0008168">
    <property type="term" value="F:methyltransferase activity"/>
    <property type="evidence" value="ECO:0007669"/>
    <property type="project" value="UniProtKB-KW"/>
</dbReference>
<dbReference type="Gene3D" id="1.10.1200.10">
    <property type="entry name" value="ACP-like"/>
    <property type="match status" value="2"/>
</dbReference>
<dbReference type="InterPro" id="IPR036291">
    <property type="entry name" value="NAD(P)-bd_dom_sf"/>
</dbReference>
<dbReference type="GO" id="GO:0031177">
    <property type="term" value="F:phosphopantetheine binding"/>
    <property type="evidence" value="ECO:0007669"/>
    <property type="project" value="InterPro"/>
</dbReference>
<reference evidence="14 15" key="1">
    <citation type="journal article" date="2019" name="Mol. Biol. Evol.">
        <title>Blast fungal genomes show frequent chromosomal changes, gene gains and losses, and effector gene turnover.</title>
        <authorList>
            <person name="Gomez Luciano L.B."/>
            <person name="Jason Tsai I."/>
            <person name="Chuma I."/>
            <person name="Tosa Y."/>
            <person name="Chen Y.H."/>
            <person name="Li J.Y."/>
            <person name="Li M.Y."/>
            <person name="Jade Lu M.Y."/>
            <person name="Nakayashiki H."/>
            <person name="Li W.H."/>
        </authorList>
    </citation>
    <scope>NUCLEOTIDE SEQUENCE [LARGE SCALE GENOMIC DNA]</scope>
    <source>
        <strain evidence="14 15">NI907</strain>
    </source>
</reference>
<dbReference type="PANTHER" id="PTHR43775:SF20">
    <property type="entry name" value="HYBRID PKS-NRPS SYNTHETASE APDA"/>
    <property type="match status" value="1"/>
</dbReference>
<keyword evidence="7" id="KW-0560">Oxidoreductase</keyword>
<sequence>MAATFSEPVAIIGTGCRFPGQCNTPSKLWELLQTPKDLLKEIPENRFSTEAFYHPQNYHHGTCNVRHSYFLEEDLRGFDAQFFGINPVEAHSVDPQQRLLLETVYESLEAAGLSMKEMQGSDTAVYVGVMSADFTDMIGRDPETFPTYFATGTARSILSNRLSFFFDWRGPSMTIDTACSSSLIGEYTKNQFRLEPPSLCLRGVMLTHSQWVFLIDDFFRTQSYKEPRTGANKPDCAEQVAGSNLILGSEQYIAESKLQMLSPTGRSRMWDADADGYARGEGVAAIVLKKLSQAIADGDHIECIIRETGANQDGRTPGITMPSATAQEALIRTTYKKAGLDISKRSDRPQFFEAHGTGTPAGDPIEARAVSNAFFGPRSHFSPTSPDDTLFVGSIKTVVGHTEGTAGLAAVIKASLALQAGVVPPNMHLSKLNPKIEPFYGNVQILSEARQWPKLAEGGVRRVSVNSFGFGGANCHAILEAYEPESTLDRRRYNKRTGKCFTPFLFSAATENALAAQLDKYRAHVACGNASAPGDLKKLSLTLSNRRSALPWRAVVPASNSVERLIENLDQCNDFTNETSASSLGTRPRILGIFTGQGAQWPRMGAALIESSPAAAKILARLDESLRLLPIRDRPTWSLREKILEGAESSSVAMAFISQPVCAAVQIMLVDMLRAAGIEFSGVLGHSSGEISAAYAAGYLSSEDAIRAAYYRGFHMKSLTQKKGAMIAVGTSYDDAKELCDLPAFEGRVCVAASNSPFSVTLSGDADAIDEVKALMDEEKKFNRLLQVDRAYHSHHMKACAAAYMASLQQCGVRTLTRTAASSRCQWVSSVYVRHSAELAAEGGLEAKYWASNLTMPVMFTEALQKLLGDCKDGKAYDLAIEVGPHPALKGPAVQTMSEFLGGQSIPYTGVLSRGKDDVESFSTTLGYIWRTLGEGAVDFLGYSRFMNEEQGEATITPLNGLPTYPWDHHRKFWHESRLSRAYRFNKDPVNELLGRQILDGAPDQLRWRNVLKRNELDWLDGHQVQRQTVFPFMGYVSACVEAAMKIRGDANVQSIELQNFKVGQAVAFNDDDSWIEILVVLDSIKESKVKGTKTISAHFAFHSSSNNETVDMTTHAGCDVLVTYGDSISDLLPPPEIQADDEYFMLGVESDRFYNVLDDIGLGYTGPFRALSGLQRKLGKATGRIKNPASSKLWRKPLLVHPAMLDAGIQSIMLAYCYPGDTMMRSIYLPTGIRRLIINPEHCQTFAGEETDVLFQSSASVDDPQGLSGDVSIYAPGGLSCKAIQVEGLQTQPLFNPTEANDLNIFTELVWGVDRPDAKEIVNKVDVQQLDGDLLFSLERVAYYYLRILDKSIPLSQRTGIDWHFGQLFAYVDHVLSRVERGTNRFARKEWQHDTKEIILEILERYPDNIDLRLMRAVGENIAAVIRGEITMLEPMLQNNMLNDFYVVAHGMPRYTKYLASLASQIGHRYPHMHVLEIGAGTGGATKSFLGALDDKFSTYTFTDISSGFFEKARSVFASYSAKMSFKMLNIEKDIGDQGFVEGSYDVVIASLVLHATRNLGQTLRNVRRLLKPGGYLLLLEITENDQMRFGLLFGGLEGWWLGYDDGRALSPCINIEEWEKYLKQTGFSGIDTLMPHDEILPVPLSVIVSQAVDERTELLKQPLQRLDPSTTLVPQLTIIGSGALAEEVHRLLRPFCGRVNVIESLGHMGADQLPVGGAVICLADIQEPVFKSMDADKLRGFQTIFKQSGSALWVTQGTLNGNPYSRMVIGFGRTIVLEMLHLRLQFLDLDHEAPADPTAIVETFIRLHLAENWKNDGVKITPLLHSVEPEMHIDKEGRGFIPRFKLNKKQNDRYNSGRRKIVKEVPLRQQPVELVPPKSEDASWLLAEGKNMPELKGAIDIDVFYTVTRAVEVSGGTFLYAVLGARRDTKEVVLALSPTQASIIRVPQAFIIPAQDSVEYLQLFYTELLARAVLRDVAAGTVVVVLRPTSMLSCAVDRLAADRGARVLHLADEPGSDWDYLHHKSSKVQVQDWVKSRLGTEAPPAVLLLDFGADQFLLAYLLECLPAEVTRAMVGAQSTSSKARMKLGQSEQEIRSFLADVRYALLPAQQTHQSSKGRSSLKVFTLEHLTTNRAGSDVSVVSWPAGTSTIPVQVQPVNSKVTFSNDKTYWLVGLSGTLGLSLCEWMAQQGARYIVITSRNPNVDERWKNKMEKLGIKVEIIANNICDRKSVRSVYSHICQTMPPIGGVAQGAMVLHDTAFSELDLERINKVMQPKVNGSIYLEEIFHNTPLEFFVFFSSMACVTGNPGQSAYAAANMFMSGLAVQRRKRGLNASVVHIGAIFGNGYVTRELSLEQQNFLRKVGNMWLSEQDFRQLFAEAVLAGQPENTGSPELSTGMMTIDNSEGTKENITWFDNPMFQHCIKESTDGKLGGQTAKGRAVPVKTQLLEAINSAEVYEIIHDAFAAKLRSSLQLEDDRPIVDQTADTLGIDSLFAVDIRSWFIKELQLEIPVLKILGGATVGEILETAQQLLPMELLPKMDPNDKSPARKLKAQPDSSPDKAASAERSRAKAQTAIENDGDRKFAATRAESGAKKGETVSKKVEAVTRPSVQWQVPVEPSTAVGDLDDKSFPGEDGVRLRAGSLDTTFTHKSSASSSASILDASEDQSADSVWSLDTVNNELAVSKKTPISFAQSRIWFLEKFLEDPASALNITLTIELDGSLDVDRFGKAVKLVGQRHEALRTRFVHGDDFDAPMQEVLVHSTLSLEQQDIASDAEADEVYRELQKYRYKLGEGENMRIILLKKSNQLFHLVIGYHHINMDGVSLEVVLRELQMAYDSKRLPNFGTILQYPDFAALQQKEYKSGAWQDEIEFWRKEFDGRPPSVLPLLPMAKTRSRTALTSYSSHTAEFSLDQITLAGIQSACESSKATPFQFHLATFYALLSRMVDAADICIGIGSANRHDTAMMQSVGIYLNLLPIVLKSQPNETFASTLKRVRSKVMTAFAHSRVPFDVIVNELGASRATTHNPLFQVLVNYRQGTATRRSFCGCQSEVRSFEQGQAAYDLGLDIIENPGGECKVIMTGQSTLFVPEDMDMLKDMYQRLLLAFSRNQALRLAIPSLYDPEMVKHALRIGRGPSYTHKWPETLIHQIDDIAKQKSHSLAIVDGSGTFLTYAHMSRRTNAIAASLRGIRRGSRVGVHLDPGADWVCSVLAIMRRDAVYLPLDAVSGYSRLSAILQDSKPDLVLVDNSTEKDATAYFSPILAADQIFNIDTVSVTPPETLAIAAKRGSVAALMYTSGSTGVPKGIIMKHESFRNNIEIISEKLGYNNGHTVTLQQSSFNFDMSLGQIFLALSTGGTLHVVPRHLRADPVAISSIIALHGITNTSATPSEFISWVRYGSVEELRNSAWAAVHSGGEPVRDSLKAAFLTVNKPGLRLLDCYGPTEVTFCSHISDVDYGAEETSMNKGLEVLPNYATYIVDSGMKPVPAGVPGEVLIGGAGVVAGYLHTELNTRGFAHDSFASDEFRKQGWEQLHRTGDFGRINKLNGRLLLEGRIADDTQVKLRGLRIDLKEIEAAMVRAAKGDILDCIVSVAQSADVSDEYLVAYATARPDASNHRLEHLMHQLPLPQYMKPATLVLLEKMPTNASGKIDRSAFKSIPLPKATEDNGMQPEVGQDLNDTESRLKQLWEGVLPKHVFSQHKFTAASDFFNVGGSSMLLISLRAKIQDTFAVVVSLFQLFEASTLGDMAALVDELSSGSAEKTAGPNSALDINWEDETAVSPALLGIPVEKKFFTNPEIVVLTGSTGFLGRAILTRLLNDGIVKEIHCFAVREEIPLFDSPKIIVHRGDLTLPGFGLSQKELASIFSKAHAVIHNGADVSFVKSYHSLKPANLEATKQLVDLCLPYQISFHYISTAAVVNLTGEKSWEQRSVGRFPPPAGTDGYIATKWASERYLEKFNDQYGLPIWIHRPSSITGPGAPANDLMANVVEFSRSTAATLNTNSWSGWLDFISVDEAALQIVDEVYEDYSWPGHVKYLYESGERVVALEDMKNVLEREVGSVFEVVDVEEWISRAEKQGFNPLLGEYLKRVANAPLVFPKLIRHEGFF</sequence>
<name>A0A6P8AZK9_PYRGI</name>
<dbReference type="InterPro" id="IPR013120">
    <property type="entry name" value="FAR_NAD-bd"/>
</dbReference>
<dbReference type="SUPFAM" id="SSF51735">
    <property type="entry name" value="NAD(P)-binding Rossmann-fold domains"/>
    <property type="match status" value="2"/>
</dbReference>
<dbReference type="InterPro" id="IPR049551">
    <property type="entry name" value="PKS_DH_C"/>
</dbReference>
<dbReference type="InterPro" id="IPR020807">
    <property type="entry name" value="PKS_DH"/>
</dbReference>
<dbReference type="InterPro" id="IPR009081">
    <property type="entry name" value="PP-bd_ACP"/>
</dbReference>
<dbReference type="RefSeq" id="XP_030980259.1">
    <property type="nucleotide sequence ID" value="XM_031130602.1"/>
</dbReference>
<dbReference type="PROSITE" id="PS52004">
    <property type="entry name" value="KS3_2"/>
    <property type="match status" value="1"/>
</dbReference>
<dbReference type="InterPro" id="IPR013968">
    <property type="entry name" value="PKS_KR"/>
</dbReference>
<dbReference type="SUPFAM" id="SSF52151">
    <property type="entry name" value="FabD/lysophospholipase-like"/>
    <property type="match status" value="1"/>
</dbReference>
<dbReference type="InterPro" id="IPR042099">
    <property type="entry name" value="ANL_N_sf"/>
</dbReference>
<dbReference type="InterPro" id="IPR020841">
    <property type="entry name" value="PKS_Beta-ketoAc_synthase_dom"/>
</dbReference>
<feature type="region of interest" description="Disordered" evidence="10">
    <location>
        <begin position="2538"/>
        <end position="2602"/>
    </location>
</feature>
<dbReference type="Gene3D" id="3.30.300.30">
    <property type="match status" value="1"/>
</dbReference>
<dbReference type="InterPro" id="IPR020806">
    <property type="entry name" value="PKS_PP-bd"/>
</dbReference>
<dbReference type="Pfam" id="PF07993">
    <property type="entry name" value="NAD_binding_4"/>
    <property type="match status" value="1"/>
</dbReference>
<feature type="domain" description="Carrier" evidence="11">
    <location>
        <begin position="2452"/>
        <end position="2533"/>
    </location>
</feature>
<dbReference type="GO" id="GO:0006633">
    <property type="term" value="P:fatty acid biosynthetic process"/>
    <property type="evidence" value="ECO:0007669"/>
    <property type="project" value="TreeGrafter"/>
</dbReference>
<keyword evidence="1" id="KW-0596">Phosphopantetheine</keyword>
<protein>
    <submittedName>
        <fullName evidence="15">Uncharacterized protein</fullName>
    </submittedName>
</protein>
<dbReference type="Proteomes" id="UP000515153">
    <property type="component" value="Chromosome VII"/>
</dbReference>
<organism evidence="14 15">
    <name type="scientific">Pyricularia grisea</name>
    <name type="common">Crabgrass-specific blast fungus</name>
    <name type="synonym">Magnaporthe grisea</name>
    <dbReference type="NCBI Taxonomy" id="148305"/>
    <lineage>
        <taxon>Eukaryota</taxon>
        <taxon>Fungi</taxon>
        <taxon>Dikarya</taxon>
        <taxon>Ascomycota</taxon>
        <taxon>Pezizomycotina</taxon>
        <taxon>Sordariomycetes</taxon>
        <taxon>Sordariomycetidae</taxon>
        <taxon>Magnaporthales</taxon>
        <taxon>Pyriculariaceae</taxon>
        <taxon>Pyricularia</taxon>
    </lineage>
</organism>
<evidence type="ECO:0000313" key="14">
    <source>
        <dbReference type="Proteomes" id="UP000515153"/>
    </source>
</evidence>
<dbReference type="InterPro" id="IPR016039">
    <property type="entry name" value="Thiolase-like"/>
</dbReference>
<dbReference type="Pfam" id="PF00550">
    <property type="entry name" value="PP-binding"/>
    <property type="match status" value="1"/>
</dbReference>
<reference evidence="15" key="3">
    <citation type="submission" date="2025-08" db="UniProtKB">
        <authorList>
            <consortium name="RefSeq"/>
        </authorList>
    </citation>
    <scope>IDENTIFICATION</scope>
    <source>
        <strain evidence="15">NI907</strain>
    </source>
</reference>
<dbReference type="Gene3D" id="3.40.47.10">
    <property type="match status" value="2"/>
</dbReference>
<evidence type="ECO:0000259" key="12">
    <source>
        <dbReference type="PROSITE" id="PS52004"/>
    </source>
</evidence>
<feature type="compositionally biased region" description="Basic and acidic residues" evidence="10">
    <location>
        <begin position="2592"/>
        <end position="2602"/>
    </location>
</feature>
<feature type="domain" description="Ketosynthase family 3 (KS3)" evidence="12">
    <location>
        <begin position="6"/>
        <end position="481"/>
    </location>
</feature>
<dbReference type="InterPro" id="IPR042104">
    <property type="entry name" value="PKS_dehydratase_sf"/>
</dbReference>
<dbReference type="CDD" id="cd02440">
    <property type="entry name" value="AdoMet_MTases"/>
    <property type="match status" value="1"/>
</dbReference>
<feature type="region of interest" description="C-terminal hotdog fold" evidence="9">
    <location>
        <begin position="1143"/>
        <end position="1301"/>
    </location>
</feature>
<dbReference type="Pfam" id="PF08242">
    <property type="entry name" value="Methyltransf_12"/>
    <property type="match status" value="1"/>
</dbReference>
<dbReference type="GeneID" id="41965508"/>
<dbReference type="InterPro" id="IPR023213">
    <property type="entry name" value="CAT-like_dom_sf"/>
</dbReference>
<dbReference type="Pfam" id="PF00501">
    <property type="entry name" value="AMP-binding"/>
    <property type="match status" value="1"/>
</dbReference>
<dbReference type="InterPro" id="IPR049552">
    <property type="entry name" value="PKS_DH_N"/>
</dbReference>
<feature type="active site" description="Proton donor; for dehydratase activity" evidence="9">
    <location>
        <position position="1207"/>
    </location>
</feature>
<dbReference type="SMART" id="SM00823">
    <property type="entry name" value="PKS_PP"/>
    <property type="match status" value="2"/>
</dbReference>
<dbReference type="InterPro" id="IPR045851">
    <property type="entry name" value="AMP-bd_C_sf"/>
</dbReference>
<dbReference type="SUPFAM" id="SSF55048">
    <property type="entry name" value="Probable ACP-binding domain of malonyl-CoA ACP transacylase"/>
    <property type="match status" value="1"/>
</dbReference>
<dbReference type="GO" id="GO:0032259">
    <property type="term" value="P:methylation"/>
    <property type="evidence" value="ECO:0007669"/>
    <property type="project" value="UniProtKB-KW"/>
</dbReference>
<dbReference type="Gene3D" id="3.30.559.30">
    <property type="entry name" value="Nonribosomal peptide synthetase, condensation domain"/>
    <property type="match status" value="1"/>
</dbReference>
<dbReference type="InterPro" id="IPR001242">
    <property type="entry name" value="Condensation_dom"/>
</dbReference>
<feature type="domain" description="Carrier" evidence="11">
    <location>
        <begin position="3675"/>
        <end position="3755"/>
    </location>
</feature>
<keyword evidence="14" id="KW-1185">Reference proteome</keyword>
<dbReference type="Gene3D" id="3.10.129.110">
    <property type="entry name" value="Polyketide synthase dehydratase"/>
    <property type="match status" value="1"/>
</dbReference>
<dbReference type="InterPro" id="IPR014043">
    <property type="entry name" value="Acyl_transferase_dom"/>
</dbReference>
<feature type="region of interest" description="N-terminal hotdog fold" evidence="9">
    <location>
        <begin position="991"/>
        <end position="1128"/>
    </location>
</feature>
<keyword evidence="8" id="KW-0511">Multifunctional enzyme</keyword>
<dbReference type="Gene3D" id="3.40.50.150">
    <property type="entry name" value="Vaccinia Virus protein VP39"/>
    <property type="match status" value="1"/>
</dbReference>
<evidence type="ECO:0000256" key="4">
    <source>
        <dbReference type="ARBA" id="ARBA00022603"/>
    </source>
</evidence>
<dbReference type="Gene3D" id="3.40.50.720">
    <property type="entry name" value="NAD(P)-binding Rossmann-like Domain"/>
    <property type="match status" value="2"/>
</dbReference>
<keyword evidence="5" id="KW-0808">Transferase</keyword>
<evidence type="ECO:0000256" key="7">
    <source>
        <dbReference type="ARBA" id="ARBA00023002"/>
    </source>
</evidence>
<dbReference type="SUPFAM" id="SSF53335">
    <property type="entry name" value="S-adenosyl-L-methionine-dependent methyltransferases"/>
    <property type="match status" value="1"/>
</dbReference>
<feature type="active site" description="Proton acceptor; for dehydratase activity" evidence="9">
    <location>
        <position position="1023"/>
    </location>
</feature>
<dbReference type="Gene3D" id="3.40.366.10">
    <property type="entry name" value="Malonyl-Coenzyme A Acyl Carrier Protein, domain 2"/>
    <property type="match status" value="1"/>
</dbReference>
<keyword evidence="4" id="KW-0489">Methyltransferase</keyword>
<dbReference type="CDD" id="cd00833">
    <property type="entry name" value="PKS"/>
    <property type="match status" value="1"/>
</dbReference>
<dbReference type="PROSITE" id="PS50075">
    <property type="entry name" value="CARRIER"/>
    <property type="match status" value="2"/>
</dbReference>
<dbReference type="InterPro" id="IPR032821">
    <property type="entry name" value="PKS_assoc"/>
</dbReference>
<keyword evidence="2" id="KW-0597">Phosphoprotein</keyword>
<dbReference type="GO" id="GO:0009403">
    <property type="term" value="P:toxin biosynthetic process"/>
    <property type="evidence" value="ECO:0007669"/>
    <property type="project" value="UniProtKB-ARBA"/>
</dbReference>
<dbReference type="InterPro" id="IPR029063">
    <property type="entry name" value="SAM-dependent_MTases_sf"/>
</dbReference>
<evidence type="ECO:0000256" key="9">
    <source>
        <dbReference type="PROSITE-ProRule" id="PRU01363"/>
    </source>
</evidence>
<feature type="domain" description="PKS/mFAS DH" evidence="13">
    <location>
        <begin position="991"/>
        <end position="1301"/>
    </location>
</feature>
<dbReference type="Pfam" id="PF08659">
    <property type="entry name" value="KR"/>
    <property type="match status" value="1"/>
</dbReference>
<dbReference type="GO" id="GO:0016874">
    <property type="term" value="F:ligase activity"/>
    <property type="evidence" value="ECO:0007669"/>
    <property type="project" value="UniProtKB-KW"/>
</dbReference>
<dbReference type="Pfam" id="PF14765">
    <property type="entry name" value="PS-DH"/>
    <property type="match status" value="1"/>
</dbReference>
<dbReference type="PROSITE" id="PS00455">
    <property type="entry name" value="AMP_BINDING"/>
    <property type="match status" value="1"/>
</dbReference>
<dbReference type="InterPro" id="IPR014031">
    <property type="entry name" value="Ketoacyl_synth_C"/>
</dbReference>
<dbReference type="InterPro" id="IPR001227">
    <property type="entry name" value="Ac_transferase_dom_sf"/>
</dbReference>
<dbReference type="InterPro" id="IPR016036">
    <property type="entry name" value="Malonyl_transacylase_ACP-bd"/>
</dbReference>
<dbReference type="Pfam" id="PF02801">
    <property type="entry name" value="Ketoacyl-synt_C"/>
    <property type="match status" value="1"/>
</dbReference>
<dbReference type="Gene3D" id="3.30.70.3290">
    <property type="match status" value="1"/>
</dbReference>
<dbReference type="Gene3D" id="3.40.50.12780">
    <property type="entry name" value="N-terminal domain of ligase-like"/>
    <property type="match status" value="1"/>
</dbReference>
<evidence type="ECO:0000313" key="15">
    <source>
        <dbReference type="RefSeq" id="XP_030980259.1"/>
    </source>
</evidence>
<dbReference type="InterPro" id="IPR013217">
    <property type="entry name" value="Methyltransf_12"/>
</dbReference>
<proteinExistence type="predicted"/>
<gene>
    <name evidence="15" type="ORF">PgNI_10629</name>
</gene>
<dbReference type="InterPro" id="IPR049900">
    <property type="entry name" value="PKS_mFAS_DH"/>
</dbReference>
<evidence type="ECO:0000256" key="10">
    <source>
        <dbReference type="SAM" id="MobiDB-lite"/>
    </source>
</evidence>
<keyword evidence="3" id="KW-0436">Ligase</keyword>
<dbReference type="InterPro" id="IPR050091">
    <property type="entry name" value="PKS_NRPS_Biosynth_Enz"/>
</dbReference>
<evidence type="ECO:0000256" key="6">
    <source>
        <dbReference type="ARBA" id="ARBA00022737"/>
    </source>
</evidence>
<evidence type="ECO:0000259" key="13">
    <source>
        <dbReference type="PROSITE" id="PS52019"/>
    </source>
</evidence>
<dbReference type="CDD" id="cd05930">
    <property type="entry name" value="A_NRPS"/>
    <property type="match status" value="1"/>
</dbReference>
<evidence type="ECO:0000256" key="8">
    <source>
        <dbReference type="ARBA" id="ARBA00023268"/>
    </source>
</evidence>
<dbReference type="Pfam" id="PF00698">
    <property type="entry name" value="Acyl_transf_1"/>
    <property type="match status" value="1"/>
</dbReference>
<dbReference type="SMART" id="SM00825">
    <property type="entry name" value="PKS_KS"/>
    <property type="match status" value="1"/>
</dbReference>
<dbReference type="PROSITE" id="PS52019">
    <property type="entry name" value="PKS_MFAS_DH"/>
    <property type="match status" value="1"/>
</dbReference>
<evidence type="ECO:0000259" key="11">
    <source>
        <dbReference type="PROSITE" id="PS50075"/>
    </source>
</evidence>
<dbReference type="SMART" id="SM00827">
    <property type="entry name" value="PKS_AT"/>
    <property type="match status" value="1"/>
</dbReference>
<dbReference type="Pfam" id="PF16197">
    <property type="entry name" value="KAsynt_C_assoc"/>
    <property type="match status" value="1"/>
</dbReference>
<dbReference type="GO" id="GO:0016491">
    <property type="term" value="F:oxidoreductase activity"/>
    <property type="evidence" value="ECO:0007669"/>
    <property type="project" value="UniProtKB-KW"/>
</dbReference>
<dbReference type="Pfam" id="PF00109">
    <property type="entry name" value="ketoacyl-synt"/>
    <property type="match status" value="2"/>
</dbReference>
<evidence type="ECO:0000256" key="5">
    <source>
        <dbReference type="ARBA" id="ARBA00022679"/>
    </source>
</evidence>
<dbReference type="InterPro" id="IPR057326">
    <property type="entry name" value="KR_dom"/>
</dbReference>
<evidence type="ECO:0000256" key="2">
    <source>
        <dbReference type="ARBA" id="ARBA00022553"/>
    </source>
</evidence>